<dbReference type="CDD" id="cd00950">
    <property type="entry name" value="DHDPS"/>
    <property type="match status" value="1"/>
</dbReference>
<proteinExistence type="inferred from homology"/>
<dbReference type="InterPro" id="IPR005263">
    <property type="entry name" value="DapA"/>
</dbReference>
<evidence type="ECO:0000256" key="11">
    <source>
        <dbReference type="ARBA" id="ARBA00047836"/>
    </source>
</evidence>
<comment type="pathway">
    <text evidence="2 12">Amino-acid biosynthesis; L-lysine biosynthesis via DAP pathway; (S)-tetrahydrodipicolinate from L-aspartate: step 3/4.</text>
</comment>
<dbReference type="InterPro" id="IPR013785">
    <property type="entry name" value="Aldolase_TIM"/>
</dbReference>
<dbReference type="Proteomes" id="UP000449710">
    <property type="component" value="Unassembled WGS sequence"/>
</dbReference>
<feature type="binding site" evidence="12 15">
    <location>
        <position position="44"/>
    </location>
    <ligand>
        <name>pyruvate</name>
        <dbReference type="ChEBI" id="CHEBI:15361"/>
    </ligand>
</feature>
<comment type="caution">
    <text evidence="16">The sequence shown here is derived from an EMBL/GenBank/DDBJ whole genome shotgun (WGS) entry which is preliminary data.</text>
</comment>
<evidence type="ECO:0000256" key="7">
    <source>
        <dbReference type="ARBA" id="ARBA00022915"/>
    </source>
</evidence>
<comment type="subunit">
    <text evidence="12">Homotetramer; dimer of dimers.</text>
</comment>
<dbReference type="GO" id="GO:0009089">
    <property type="term" value="P:lysine biosynthetic process via diaminopimelate"/>
    <property type="evidence" value="ECO:0007669"/>
    <property type="project" value="UniProtKB-UniRule"/>
</dbReference>
<dbReference type="Gene3D" id="3.20.20.70">
    <property type="entry name" value="Aldolase class I"/>
    <property type="match status" value="1"/>
</dbReference>
<comment type="caution">
    <text evidence="12">Was originally thought to be a dihydrodipicolinate synthase (DHDPS), catalyzing the condensation of (S)-aspartate-beta-semialdehyde [(S)-ASA] and pyruvate to dihydrodipicolinate (DHDP). However, it was shown in E.coli that the product of the enzymatic reaction is not dihydrodipicolinate but in fact (4S)-4-hydroxy-2,3,4,5-tetrahydro-(2S)-dipicolinic acid (HTPA), and that the consecutive dehydration reaction leading to DHDP is not spontaneous but catalyzed by DapB.</text>
</comment>
<evidence type="ECO:0000256" key="12">
    <source>
        <dbReference type="HAMAP-Rule" id="MF_00418"/>
    </source>
</evidence>
<keyword evidence="5 12" id="KW-0963">Cytoplasm</keyword>
<accession>A0AA43XIM4</accession>
<comment type="catalytic activity">
    <reaction evidence="11 12">
        <text>L-aspartate 4-semialdehyde + pyruvate = (2S,4S)-4-hydroxy-2,3,4,5-tetrahydrodipicolinate + H2O + H(+)</text>
        <dbReference type="Rhea" id="RHEA:34171"/>
        <dbReference type="ChEBI" id="CHEBI:15361"/>
        <dbReference type="ChEBI" id="CHEBI:15377"/>
        <dbReference type="ChEBI" id="CHEBI:15378"/>
        <dbReference type="ChEBI" id="CHEBI:67139"/>
        <dbReference type="ChEBI" id="CHEBI:537519"/>
        <dbReference type="EC" id="4.3.3.7"/>
    </reaction>
</comment>
<dbReference type="InterPro" id="IPR002220">
    <property type="entry name" value="DapA-like"/>
</dbReference>
<dbReference type="PROSITE" id="PS00666">
    <property type="entry name" value="DHDPS_2"/>
    <property type="match status" value="1"/>
</dbReference>
<reference evidence="16 17" key="1">
    <citation type="submission" date="2019-04" db="EMBL/GenBank/DDBJ databases">
        <title>Isachenkonia alkalipeptolytica gen. nov. sp. nov. a new anaerobic, alkiliphilic organothrophic bacterium capable to reduce synthesized ferrihydrite isolated from a soda lake.</title>
        <authorList>
            <person name="Toshchakov S.V."/>
            <person name="Zavarzina D.G."/>
            <person name="Zhilina T.N."/>
            <person name="Kostrikina N.A."/>
            <person name="Kublanov I.V."/>
        </authorList>
    </citation>
    <scope>NUCLEOTIDE SEQUENCE [LARGE SCALE GENOMIC DNA]</scope>
    <source>
        <strain evidence="16 17">Z-1701</strain>
    </source>
</reference>
<protein>
    <recommendedName>
        <fullName evidence="4 12">4-hydroxy-tetrahydrodipicolinate synthase</fullName>
        <shortName evidence="12">HTPA synthase</shortName>
        <ecNumber evidence="4 12">4.3.3.7</ecNumber>
    </recommendedName>
</protein>
<keyword evidence="8 12" id="KW-0457">Lysine biosynthesis</keyword>
<keyword evidence="10 12" id="KW-0704">Schiff base</keyword>
<dbReference type="Pfam" id="PF00701">
    <property type="entry name" value="DHDPS"/>
    <property type="match status" value="1"/>
</dbReference>
<feature type="site" description="Part of a proton relay during catalysis" evidence="12">
    <location>
        <position position="43"/>
    </location>
</feature>
<dbReference type="GO" id="GO:0008840">
    <property type="term" value="F:4-hydroxy-tetrahydrodipicolinate synthase activity"/>
    <property type="evidence" value="ECO:0007669"/>
    <property type="project" value="UniProtKB-UniRule"/>
</dbReference>
<feature type="binding site" evidence="12 15">
    <location>
        <position position="202"/>
    </location>
    <ligand>
        <name>pyruvate</name>
        <dbReference type="ChEBI" id="CHEBI:15361"/>
    </ligand>
</feature>
<evidence type="ECO:0000256" key="3">
    <source>
        <dbReference type="ARBA" id="ARBA00007592"/>
    </source>
</evidence>
<keyword evidence="9 12" id="KW-0456">Lyase</keyword>
<evidence type="ECO:0000256" key="13">
    <source>
        <dbReference type="PIRNR" id="PIRNR001365"/>
    </source>
</evidence>
<dbReference type="EC" id="4.3.3.7" evidence="4 12"/>
<evidence type="ECO:0000256" key="15">
    <source>
        <dbReference type="PIRSR" id="PIRSR001365-2"/>
    </source>
</evidence>
<dbReference type="GO" id="GO:0019877">
    <property type="term" value="P:diaminopimelate biosynthetic process"/>
    <property type="evidence" value="ECO:0007669"/>
    <property type="project" value="UniProtKB-UniRule"/>
</dbReference>
<dbReference type="NCBIfam" id="TIGR00674">
    <property type="entry name" value="dapA"/>
    <property type="match status" value="1"/>
</dbReference>
<evidence type="ECO:0000313" key="17">
    <source>
        <dbReference type="Proteomes" id="UP000449710"/>
    </source>
</evidence>
<evidence type="ECO:0000313" key="16">
    <source>
        <dbReference type="EMBL" id="NBG87034.1"/>
    </source>
</evidence>
<dbReference type="PROSITE" id="PS00665">
    <property type="entry name" value="DHDPS_1"/>
    <property type="match status" value="1"/>
</dbReference>
<dbReference type="InterPro" id="IPR020625">
    <property type="entry name" value="Schiff_base-form_aldolases_AS"/>
</dbReference>
<gene>
    <name evidence="12" type="primary">dapA</name>
    <name evidence="16" type="ORF">ISALK_00830</name>
</gene>
<dbReference type="AlphaFoldDB" id="A0AA43XIM4"/>
<comment type="function">
    <text evidence="1 12">Catalyzes the condensation of (S)-aspartate-beta-semialdehyde [(S)-ASA] and pyruvate to 4-hydroxy-tetrahydrodipicolinate (HTPA).</text>
</comment>
<evidence type="ECO:0000256" key="10">
    <source>
        <dbReference type="ARBA" id="ARBA00023270"/>
    </source>
</evidence>
<name>A0AA43XIM4_9CLOT</name>
<comment type="subcellular location">
    <subcellularLocation>
        <location evidence="12">Cytoplasm</location>
    </subcellularLocation>
</comment>
<feature type="active site" description="Proton donor/acceptor" evidence="12 14">
    <location>
        <position position="132"/>
    </location>
</feature>
<evidence type="ECO:0000256" key="8">
    <source>
        <dbReference type="ARBA" id="ARBA00023154"/>
    </source>
</evidence>
<dbReference type="HAMAP" id="MF_00418">
    <property type="entry name" value="DapA"/>
    <property type="match status" value="1"/>
</dbReference>
<evidence type="ECO:0000256" key="9">
    <source>
        <dbReference type="ARBA" id="ARBA00023239"/>
    </source>
</evidence>
<evidence type="ECO:0000256" key="1">
    <source>
        <dbReference type="ARBA" id="ARBA00003294"/>
    </source>
</evidence>
<dbReference type="PRINTS" id="PR00146">
    <property type="entry name" value="DHPICSNTHASE"/>
</dbReference>
<feature type="active site" description="Schiff-base intermediate with substrate" evidence="12 14">
    <location>
        <position position="160"/>
    </location>
</feature>
<feature type="site" description="Part of a proton relay during catalysis" evidence="12">
    <location>
        <position position="106"/>
    </location>
</feature>
<dbReference type="EMBL" id="SUMG01000001">
    <property type="protein sequence ID" value="NBG87034.1"/>
    <property type="molecule type" value="Genomic_DNA"/>
</dbReference>
<dbReference type="PIRSF" id="PIRSF001365">
    <property type="entry name" value="DHDPS"/>
    <property type="match status" value="1"/>
</dbReference>
<evidence type="ECO:0000256" key="4">
    <source>
        <dbReference type="ARBA" id="ARBA00012086"/>
    </source>
</evidence>
<dbReference type="RefSeq" id="WP_160718339.1">
    <property type="nucleotide sequence ID" value="NZ_SUMG01000001.1"/>
</dbReference>
<dbReference type="GO" id="GO:0005829">
    <property type="term" value="C:cytosol"/>
    <property type="evidence" value="ECO:0007669"/>
    <property type="project" value="TreeGrafter"/>
</dbReference>
<sequence length="303" mass="33044">MFTGSAVAIATPFKGGKVDMESFEKLLDFQLQSKTQGIVVLGTTGEASTLSFEEREALILKTVEKARGKVPVIVGAGSNDYEKAVSFSKQGQELGADGLLLVTPYYNKATQEGLKAYFKGIAEQVDLPIILYNVPSRTNVNIEPETVEELSKIPKVVGIKEAGGDLGQVLEIKRRVPENFKIYSGNDDQILPIFASGGHGVISVVANIIPDQVQELCEAVVQEDLKSAVKKQTEMLPLIHQVFAEVNPIPIKAAISLMGMALNELRLPLTPLSEGARLNLIREMENYGLPLREATEKQQKDPR</sequence>
<evidence type="ECO:0000256" key="5">
    <source>
        <dbReference type="ARBA" id="ARBA00022490"/>
    </source>
</evidence>
<keyword evidence="6 12" id="KW-0028">Amino-acid biosynthesis</keyword>
<evidence type="ECO:0000256" key="14">
    <source>
        <dbReference type="PIRSR" id="PIRSR001365-1"/>
    </source>
</evidence>
<dbReference type="SUPFAM" id="SSF51569">
    <property type="entry name" value="Aldolase"/>
    <property type="match status" value="1"/>
</dbReference>
<comment type="similarity">
    <text evidence="3 12 13">Belongs to the DapA family.</text>
</comment>
<dbReference type="InterPro" id="IPR020624">
    <property type="entry name" value="Schiff_base-form_aldolases_CS"/>
</dbReference>
<evidence type="ECO:0000256" key="2">
    <source>
        <dbReference type="ARBA" id="ARBA00005120"/>
    </source>
</evidence>
<dbReference type="PANTHER" id="PTHR12128">
    <property type="entry name" value="DIHYDRODIPICOLINATE SYNTHASE"/>
    <property type="match status" value="1"/>
</dbReference>
<keyword evidence="7 12" id="KW-0220">Diaminopimelate biosynthesis</keyword>
<evidence type="ECO:0000256" key="6">
    <source>
        <dbReference type="ARBA" id="ARBA00022605"/>
    </source>
</evidence>
<dbReference type="SMART" id="SM01130">
    <property type="entry name" value="DHDPS"/>
    <property type="match status" value="1"/>
</dbReference>
<keyword evidence="17" id="KW-1185">Reference proteome</keyword>
<dbReference type="PANTHER" id="PTHR12128:SF66">
    <property type="entry name" value="4-HYDROXY-2-OXOGLUTARATE ALDOLASE, MITOCHONDRIAL"/>
    <property type="match status" value="1"/>
</dbReference>
<organism evidence="16 17">
    <name type="scientific">Isachenkonia alkalipeptolytica</name>
    <dbReference type="NCBI Taxonomy" id="2565777"/>
    <lineage>
        <taxon>Bacteria</taxon>
        <taxon>Bacillati</taxon>
        <taxon>Bacillota</taxon>
        <taxon>Clostridia</taxon>
        <taxon>Eubacteriales</taxon>
        <taxon>Clostridiaceae</taxon>
        <taxon>Isachenkonia</taxon>
    </lineage>
</organism>